<feature type="transmembrane region" description="Helical" evidence="3">
    <location>
        <begin position="46"/>
        <end position="65"/>
    </location>
</feature>
<gene>
    <name evidence="5" type="ORF">EYZ11_012114</name>
</gene>
<dbReference type="STRING" id="1220188.A0A4S3J1N0"/>
<keyword evidence="1" id="KW-0596">Phosphopantetheine</keyword>
<sequence length="965" mass="107174">MAQPKSCSYRRLLEVARNACRALRSAETFQPGSVVLLHFSSHWDNIVWFWAVLFAGCVPAMSTALSNSSSLRMSHLGHLSRTLMNPLCLTSGALLPEFGGQDSIQPIAVESLDPAKALRTELGDIYRESGPTDSAVLMLTSGSTGNCKAVSLTHGQILFAIAGKLSVVILPEEGSFLNWIGLDHVAGLIEIHLQAMYARKDQIHAPTRDILSNPAEFLHLIDRHRVSRTFAPNFFLARIRAVLQDKSNTANEHSWDLCSLRFIASGGEANVTKTCVDVSDLLEQYGAAKNVIVPGFGMTETCAGAIFNTHCPQYDVEKSLEFTSVGLCMPGIRMRITDGSGGLILPPGMIGNLEVTGPVVCQKYFNDPTATANSFTSDGWFKTGDRGMTDETGFLTLMGRAKETMIVNGIKYNPQEIESALDESKIPGTTPSFNCCFSSFRPEGETEVVCLAYLPTYAPEDIVSRVQTADAIAKVVMITTGSRPEILPLDKTRLQKSALGKLSRAKIKQAYEQGDYQEYQRVNSEQIKSHRAATGASPKDELEQKMLTIFVHSLGVTELGFDVETPVFDMGITSIELIKLKKDLEDHLQLTREIPMVALMSNSTVRELANALRELQAPHHYNPVVTLQSQGNKTPLWLIHPGVGEVLVFLNLAKFMVDRPVYALRARGFNEGEDPFGTIPEVVTTYHAAIKMRQPKGPYALAGYSYGSMLAFEVGKVLEQKGDEVRFLGSFNLPPHIKTRMRQLDWKECLLHLSYFLDLMTEEHARELAAELEGATRDETLAKVMEDANQDRLAELAISQSALAKWAGLAFALQSMAVDYDPTGSIAGIDIFYCTPLAVVAASKEQWRDEHLSKTGTCSQIPEDAAGSVECQRTLRMQRDRQRTFSFCVLGSFKSHHDEPTSLWFTYPTDFDICAFAFIIPNLYEYRPYQELEVCHCSQQYQSGKESRNDRTCFMPDLFYTYFRM</sequence>
<evidence type="ECO:0000259" key="4">
    <source>
        <dbReference type="PROSITE" id="PS50075"/>
    </source>
</evidence>
<dbReference type="InterPro" id="IPR000873">
    <property type="entry name" value="AMP-dep_synth/lig_dom"/>
</dbReference>
<dbReference type="SUPFAM" id="SSF53474">
    <property type="entry name" value="alpha/beta-Hydrolases"/>
    <property type="match status" value="1"/>
</dbReference>
<dbReference type="InterPro" id="IPR045851">
    <property type="entry name" value="AMP-bd_C_sf"/>
</dbReference>
<keyword evidence="2" id="KW-0597">Phosphoprotein</keyword>
<dbReference type="GO" id="GO:0031957">
    <property type="term" value="F:very long-chain fatty acid-CoA ligase activity"/>
    <property type="evidence" value="ECO:0007669"/>
    <property type="project" value="TreeGrafter"/>
</dbReference>
<dbReference type="InterPro" id="IPR009081">
    <property type="entry name" value="PP-bd_ACP"/>
</dbReference>
<dbReference type="InterPro" id="IPR036736">
    <property type="entry name" value="ACP-like_sf"/>
</dbReference>
<accession>A0A4S3J1N0</accession>
<dbReference type="InterPro" id="IPR029058">
    <property type="entry name" value="AB_hydrolase_fold"/>
</dbReference>
<dbReference type="Gene3D" id="1.10.1200.10">
    <property type="entry name" value="ACP-like"/>
    <property type="match status" value="1"/>
</dbReference>
<dbReference type="PANTHER" id="PTHR24096:SF267">
    <property type="entry name" value="MALONATE--COA LIGASE ACSF3, MITOCHONDRIAL"/>
    <property type="match status" value="1"/>
</dbReference>
<organism evidence="5 6">
    <name type="scientific">Aspergillus tanneri</name>
    <dbReference type="NCBI Taxonomy" id="1220188"/>
    <lineage>
        <taxon>Eukaryota</taxon>
        <taxon>Fungi</taxon>
        <taxon>Dikarya</taxon>
        <taxon>Ascomycota</taxon>
        <taxon>Pezizomycotina</taxon>
        <taxon>Eurotiomycetes</taxon>
        <taxon>Eurotiomycetidae</taxon>
        <taxon>Eurotiales</taxon>
        <taxon>Aspergillaceae</taxon>
        <taxon>Aspergillus</taxon>
        <taxon>Aspergillus subgen. Circumdati</taxon>
    </lineage>
</organism>
<comment type="caution">
    <text evidence="5">The sequence shown here is derived from an EMBL/GenBank/DDBJ whole genome shotgun (WGS) entry which is preliminary data.</text>
</comment>
<dbReference type="SUPFAM" id="SSF47336">
    <property type="entry name" value="ACP-like"/>
    <property type="match status" value="1"/>
</dbReference>
<name>A0A4S3J1N0_9EURO</name>
<dbReference type="AlphaFoldDB" id="A0A4S3J1N0"/>
<reference evidence="5 6" key="1">
    <citation type="submission" date="2019-03" db="EMBL/GenBank/DDBJ databases">
        <title>The genome sequence of a newly discovered highly antifungal drug resistant Aspergillus species, Aspergillus tanneri NIH 1004.</title>
        <authorList>
            <person name="Mounaud S."/>
            <person name="Singh I."/>
            <person name="Joardar V."/>
            <person name="Pakala S."/>
            <person name="Pakala S."/>
            <person name="Venepally P."/>
            <person name="Hoover J."/>
            <person name="Nierman W."/>
            <person name="Chung J."/>
            <person name="Losada L."/>
        </authorList>
    </citation>
    <scope>NUCLEOTIDE SEQUENCE [LARGE SCALE GENOMIC DNA]</scope>
    <source>
        <strain evidence="5 6">NIH1004</strain>
    </source>
</reference>
<evidence type="ECO:0000256" key="3">
    <source>
        <dbReference type="SAM" id="Phobius"/>
    </source>
</evidence>
<evidence type="ECO:0000313" key="5">
    <source>
        <dbReference type="EMBL" id="THC88442.1"/>
    </source>
</evidence>
<evidence type="ECO:0000256" key="2">
    <source>
        <dbReference type="ARBA" id="ARBA00022553"/>
    </source>
</evidence>
<evidence type="ECO:0000256" key="1">
    <source>
        <dbReference type="ARBA" id="ARBA00022450"/>
    </source>
</evidence>
<dbReference type="InterPro" id="IPR042099">
    <property type="entry name" value="ANL_N_sf"/>
</dbReference>
<dbReference type="PANTHER" id="PTHR24096">
    <property type="entry name" value="LONG-CHAIN-FATTY-ACID--COA LIGASE"/>
    <property type="match status" value="1"/>
</dbReference>
<proteinExistence type="predicted"/>
<dbReference type="Pfam" id="PF00501">
    <property type="entry name" value="AMP-binding"/>
    <property type="match status" value="1"/>
</dbReference>
<dbReference type="SUPFAM" id="SSF56801">
    <property type="entry name" value="Acetyl-CoA synthetase-like"/>
    <property type="match status" value="1"/>
</dbReference>
<dbReference type="Pfam" id="PF00550">
    <property type="entry name" value="PP-binding"/>
    <property type="match status" value="1"/>
</dbReference>
<dbReference type="Pfam" id="PF00975">
    <property type="entry name" value="Thioesterase"/>
    <property type="match status" value="1"/>
</dbReference>
<dbReference type="EMBL" id="SOSA01000846">
    <property type="protein sequence ID" value="THC88442.1"/>
    <property type="molecule type" value="Genomic_DNA"/>
</dbReference>
<keyword evidence="3" id="KW-0812">Transmembrane</keyword>
<dbReference type="PROSITE" id="PS50075">
    <property type="entry name" value="CARRIER"/>
    <property type="match status" value="1"/>
</dbReference>
<evidence type="ECO:0000313" key="6">
    <source>
        <dbReference type="Proteomes" id="UP000308092"/>
    </source>
</evidence>
<feature type="domain" description="Carrier" evidence="4">
    <location>
        <begin position="537"/>
        <end position="616"/>
    </location>
</feature>
<protein>
    <recommendedName>
        <fullName evidence="4">Carrier domain-containing protein</fullName>
    </recommendedName>
</protein>
<dbReference type="Gene3D" id="3.30.300.30">
    <property type="match status" value="1"/>
</dbReference>
<dbReference type="Proteomes" id="UP000308092">
    <property type="component" value="Unassembled WGS sequence"/>
</dbReference>
<keyword evidence="3" id="KW-0472">Membrane</keyword>
<dbReference type="VEuPathDB" id="FungiDB:EYZ11_012114"/>
<dbReference type="Gene3D" id="3.40.50.1820">
    <property type="entry name" value="alpha/beta hydrolase"/>
    <property type="match status" value="1"/>
</dbReference>
<keyword evidence="3" id="KW-1133">Transmembrane helix</keyword>
<dbReference type="InterPro" id="IPR001031">
    <property type="entry name" value="Thioesterase"/>
</dbReference>
<dbReference type="Gene3D" id="3.40.50.12780">
    <property type="entry name" value="N-terminal domain of ligase-like"/>
    <property type="match status" value="1"/>
</dbReference>
<keyword evidence="6" id="KW-1185">Reference proteome</keyword>
<dbReference type="GO" id="GO:0006633">
    <property type="term" value="P:fatty acid biosynthetic process"/>
    <property type="evidence" value="ECO:0007669"/>
    <property type="project" value="TreeGrafter"/>
</dbReference>